<dbReference type="InterPro" id="IPR034154">
    <property type="entry name" value="TOPRIM_DnaG/twinkle"/>
</dbReference>
<evidence type="ECO:0000313" key="5">
    <source>
        <dbReference type="EMBL" id="OOV07718.1"/>
    </source>
</evidence>
<dbReference type="InterPro" id="IPR006171">
    <property type="entry name" value="TOPRIM_dom"/>
</dbReference>
<reference evidence="5 6" key="1">
    <citation type="submission" date="2017-01" db="EMBL/GenBank/DDBJ databases">
        <title>Genome sequencing of Rhodoferax fermentans JCM 7819.</title>
        <authorList>
            <person name="Kim Y.J."/>
            <person name="Farh M.E.-A."/>
            <person name="Yang D.-C."/>
        </authorList>
    </citation>
    <scope>NUCLEOTIDE SEQUENCE [LARGE SCALE GENOMIC DNA]</scope>
    <source>
        <strain evidence="5 6">JCM 7819</strain>
    </source>
</reference>
<dbReference type="Pfam" id="PF06048">
    <property type="entry name" value="DUF927"/>
    <property type="match status" value="1"/>
</dbReference>
<accession>A0A1T1AUU6</accession>
<dbReference type="RefSeq" id="WP_078365565.1">
    <property type="nucleotide sequence ID" value="NZ_MTJN01000002.1"/>
</dbReference>
<evidence type="ECO:0008006" key="7">
    <source>
        <dbReference type="Google" id="ProtNLM"/>
    </source>
</evidence>
<keyword evidence="6" id="KW-1185">Reference proteome</keyword>
<gene>
    <name evidence="5" type="ORF">RF819_14190</name>
</gene>
<comment type="caution">
    <text evidence="5">The sequence shown here is derived from an EMBL/GenBank/DDBJ whole genome shotgun (WGS) entry which is preliminary data.</text>
</comment>
<organism evidence="5 6">
    <name type="scientific">Rhodoferax fermentans</name>
    <dbReference type="NCBI Taxonomy" id="28066"/>
    <lineage>
        <taxon>Bacteria</taxon>
        <taxon>Pseudomonadati</taxon>
        <taxon>Pseudomonadota</taxon>
        <taxon>Betaproteobacteria</taxon>
        <taxon>Burkholderiales</taxon>
        <taxon>Comamonadaceae</taxon>
        <taxon>Rhodoferax</taxon>
    </lineage>
</organism>
<evidence type="ECO:0000313" key="6">
    <source>
        <dbReference type="Proteomes" id="UP000190750"/>
    </source>
</evidence>
<dbReference type="Proteomes" id="UP000190750">
    <property type="component" value="Unassembled WGS sequence"/>
</dbReference>
<feature type="region of interest" description="Disordered" evidence="1">
    <location>
        <begin position="336"/>
        <end position="382"/>
    </location>
</feature>
<proteinExistence type="predicted"/>
<sequence>MKTTITPDLIRAALQHIPANLPRDEWARVGMAIKSEFPDETGRDLFTDWSATADGFDLKAARSTWQSIKAGGGVAIGTLLHLAKSNGFTLPKPDQAPAQPDPATVARLASERVARQQADQAQQQAAHEHAASEAALLWEQASETGESAYLTRKGVKPYGVRFAPDGWLLVPLRDSAGKLWNLQRIAPTRPAGGGTDKLFLKGGRKAGLFHWCGDPTGAAALLICEGVATGLSIFECTGRPCVVAFDAGNLLHVAKSVHQAHPAALIVICGDDDAATHARTGRNPGREKATAAARAVAGLAVFPEPLPDGGSDFNDLHQAAGYDAVATIVNQAIDFYEPPQPPAKMPAQSTTAPKPANGAQRSQDKPSGANAGPGATPGDADRVYDPFVIDETGVWFCGADQDGKRKPPEWICSPLTVEAFTRDQDGGGWGYYLAFNDPLGVQKHWAMPARMLSADGGEYRATLLNMGLRIGTTPRARNLLTQYLQSRQPEEFASCTDRIGWHGAAFVLPRETVTSGTDAERIVFQSDAPIENTFKAKGPPEQWRDKVGALCAGNSRLVFAVACAFAGPLLRPAGMESGGFHYRGDSSSGKTTALKLAASVYGGANYLQRWRATDNALEAIAAQHCDGLLILDELAQIDPKTAGECAYMLANESGKARATRTGTPRARQAWRLLFLSAGELGLADHMAEGQKRTRVGQEVRMVDIAADAGAGLGAFEQLHSMAGGAAFAKHITGQAQSVYGAPGRAWLQWLVDHADTLKASIRTASNTLAAAMMPANASGQVERVGARFALVGAAGELATAAGLTGWPAGESERAARACFESWLLGRGGSGNGEIVAMLRQVRRFLETHGEGRFAMWHRGSDDHAPKTLQRAGVRRMLDADGNPIKTDSDHQREYGERMPPALGEGVSFEYFILAESFRGEVCQGFDYKAVSRVLLDNGCLAPDKGRAFDCKARLPGLGNSWCYRVTPAIFELDL</sequence>
<evidence type="ECO:0000259" key="2">
    <source>
        <dbReference type="Pfam" id="PF06048"/>
    </source>
</evidence>
<dbReference type="Pfam" id="PF13362">
    <property type="entry name" value="Toprim_3"/>
    <property type="match status" value="1"/>
</dbReference>
<protein>
    <recommendedName>
        <fullName evidence="7">Toprim domain-containing protein</fullName>
    </recommendedName>
</protein>
<feature type="domain" description="DUF927" evidence="2">
    <location>
        <begin position="387"/>
        <end position="667"/>
    </location>
</feature>
<feature type="domain" description="Primase C-terminal 2" evidence="3">
    <location>
        <begin position="10"/>
        <end position="83"/>
    </location>
</feature>
<feature type="domain" description="Toprim" evidence="4">
    <location>
        <begin position="221"/>
        <end position="322"/>
    </location>
</feature>
<dbReference type="InterPro" id="IPR009270">
    <property type="entry name" value="DUF927"/>
</dbReference>
<evidence type="ECO:0000259" key="4">
    <source>
        <dbReference type="Pfam" id="PF13362"/>
    </source>
</evidence>
<dbReference type="OrthoDB" id="784829at2"/>
<dbReference type="EMBL" id="MTJN01000002">
    <property type="protein sequence ID" value="OOV07718.1"/>
    <property type="molecule type" value="Genomic_DNA"/>
</dbReference>
<dbReference type="STRING" id="28066.RF819_14190"/>
<dbReference type="CDD" id="cd01029">
    <property type="entry name" value="TOPRIM_primases"/>
    <property type="match status" value="1"/>
</dbReference>
<evidence type="ECO:0000256" key="1">
    <source>
        <dbReference type="SAM" id="MobiDB-lite"/>
    </source>
</evidence>
<dbReference type="Pfam" id="PF08707">
    <property type="entry name" value="PriCT_2"/>
    <property type="match status" value="1"/>
</dbReference>
<dbReference type="GO" id="GO:0016817">
    <property type="term" value="F:hydrolase activity, acting on acid anhydrides"/>
    <property type="evidence" value="ECO:0007669"/>
    <property type="project" value="InterPro"/>
</dbReference>
<evidence type="ECO:0000259" key="3">
    <source>
        <dbReference type="Pfam" id="PF08707"/>
    </source>
</evidence>
<dbReference type="InterPro" id="IPR014819">
    <property type="entry name" value="PriCT_2"/>
</dbReference>
<name>A0A1T1AUU6_RHOFE</name>
<dbReference type="AlphaFoldDB" id="A0A1T1AUU6"/>